<dbReference type="PANTHER" id="PTHR40661:SF3">
    <property type="entry name" value="FELS-1 PROPHAGE TRANSCRIPTIONAL REGULATOR"/>
    <property type="match status" value="1"/>
</dbReference>
<evidence type="ECO:0000313" key="7">
    <source>
        <dbReference type="EMBL" id="QII13140.1"/>
    </source>
</evidence>
<dbReference type="OrthoDB" id="5959816at2"/>
<dbReference type="Pfam" id="PF07022">
    <property type="entry name" value="Phage_CI_repr"/>
    <property type="match status" value="1"/>
</dbReference>
<feature type="domain" description="Peptidase S24/S26A/S26B/S26C" evidence="4">
    <location>
        <begin position="96"/>
        <end position="207"/>
    </location>
</feature>
<reference evidence="9" key="3">
    <citation type="submission" date="2017-10" db="EMBL/GenBank/DDBJ databases">
        <authorList>
            <person name="Frank J."/>
        </authorList>
    </citation>
    <scope>NUCLEOTIDE SEQUENCE [LARGE SCALE GENOMIC DNA]</scope>
</reference>
<dbReference type="KEGG" id="kst:KSMBR1_3306"/>
<dbReference type="Proteomes" id="UP000221734">
    <property type="component" value="Chromosome Kuenenia_stuttgartiensis_MBR1"/>
</dbReference>
<evidence type="ECO:0000259" key="4">
    <source>
        <dbReference type="Pfam" id="PF00717"/>
    </source>
</evidence>
<dbReference type="InterPro" id="IPR015927">
    <property type="entry name" value="Peptidase_S24_S26A/B/C"/>
</dbReference>
<keyword evidence="2" id="KW-0238">DNA-binding</keyword>
<sequence>MYNIKFSEVTERLKEVLNTKSEDDLARSLEITAQAFLSFKKQNEIPSELLVRFCLLNQVSIDWLIKGEQEKTSDYVSIPIYNAKIFSEEKAKEPEHAAGFMAFKNDWLMSEFGANKAKLYLFHVKDDSMEPTLKNGDVVIVDKKNNVLDRDGLYLLRTEGAAAFIKRVQRLPGGSLHLLCDNATYKPIEAKTAQIENGDIVIVGRVVWSGKRL</sequence>
<dbReference type="EMBL" id="LT934425">
    <property type="protein sequence ID" value="SOH05783.1"/>
    <property type="molecule type" value="Genomic_DNA"/>
</dbReference>
<protein>
    <submittedName>
        <fullName evidence="7">Putative transcriptional repressor</fullName>
    </submittedName>
    <submittedName>
        <fullName evidence="6">Similar to transcriptional repressor</fullName>
    </submittedName>
</protein>
<dbReference type="Pfam" id="PF00717">
    <property type="entry name" value="Peptidase_S24"/>
    <property type="match status" value="1"/>
</dbReference>
<reference evidence="6" key="2">
    <citation type="submission" date="2006-01" db="EMBL/GenBank/DDBJ databases">
        <authorList>
            <person name="Genoscope"/>
        </authorList>
    </citation>
    <scope>NUCLEOTIDE SEQUENCE</scope>
</reference>
<accession>Q1Q666</accession>
<dbReference type="SUPFAM" id="SSF51306">
    <property type="entry name" value="LexA/Signal peptidase"/>
    <property type="match status" value="1"/>
</dbReference>
<dbReference type="PANTHER" id="PTHR40661">
    <property type="match status" value="1"/>
</dbReference>
<evidence type="ECO:0000256" key="3">
    <source>
        <dbReference type="ARBA" id="ARBA00023163"/>
    </source>
</evidence>
<name>Q1Q666_KUEST</name>
<dbReference type="EMBL" id="CP049055">
    <property type="protein sequence ID" value="QII13140.1"/>
    <property type="molecule type" value="Genomic_DNA"/>
</dbReference>
<dbReference type="EMBL" id="CT573071">
    <property type="protein sequence ID" value="CAJ73061.1"/>
    <property type="molecule type" value="Genomic_DNA"/>
</dbReference>
<dbReference type="InterPro" id="IPR010744">
    <property type="entry name" value="Phage_CI_N"/>
</dbReference>
<evidence type="ECO:0000313" key="10">
    <source>
        <dbReference type="Proteomes" id="UP000501926"/>
    </source>
</evidence>
<dbReference type="Proteomes" id="UP000501926">
    <property type="component" value="Chromosome"/>
</dbReference>
<dbReference type="InterPro" id="IPR036286">
    <property type="entry name" value="LexA/Signal_pep-like_sf"/>
</dbReference>
<reference evidence="7 10" key="5">
    <citation type="submission" date="2020-02" db="EMBL/GenBank/DDBJ databases">
        <title>Newly sequenced genome of strain CSTR1 showed variability in Candidatus Kuenenia stuttgartiensis genomes.</title>
        <authorList>
            <person name="Ding C."/>
            <person name="Adrian L."/>
        </authorList>
    </citation>
    <scope>NUCLEOTIDE SEQUENCE [LARGE SCALE GENOMIC DNA]</scope>
    <source>
        <strain evidence="7 10">CSTR1</strain>
    </source>
</reference>
<dbReference type="GO" id="GO:0003677">
    <property type="term" value="F:DNA binding"/>
    <property type="evidence" value="ECO:0007669"/>
    <property type="project" value="UniProtKB-KW"/>
</dbReference>
<dbReference type="RefSeq" id="WP_099326319.1">
    <property type="nucleotide sequence ID" value="NZ_CP049055.1"/>
</dbReference>
<dbReference type="Gene3D" id="1.10.260.40">
    <property type="entry name" value="lambda repressor-like DNA-binding domains"/>
    <property type="match status" value="1"/>
</dbReference>
<keyword evidence="1" id="KW-0805">Transcription regulation</keyword>
<gene>
    <name evidence="7" type="ORF">KsCSTR_37610</name>
    <name evidence="8" type="ORF">KSMBR1_3306</name>
    <name evidence="6" type="ORF">kuste2316</name>
</gene>
<organism evidence="6">
    <name type="scientific">Kuenenia stuttgartiensis</name>
    <dbReference type="NCBI Taxonomy" id="174633"/>
    <lineage>
        <taxon>Bacteria</taxon>
        <taxon>Pseudomonadati</taxon>
        <taxon>Planctomycetota</taxon>
        <taxon>Candidatus Brocadiia</taxon>
        <taxon>Candidatus Brocadiales</taxon>
        <taxon>Candidatus Brocadiaceae</taxon>
        <taxon>Candidatus Kuenenia</taxon>
    </lineage>
</organism>
<dbReference type="InterPro" id="IPR010982">
    <property type="entry name" value="Lambda_DNA-bd_dom_sf"/>
</dbReference>
<proteinExistence type="predicted"/>
<keyword evidence="3" id="KW-0804">Transcription</keyword>
<evidence type="ECO:0000313" key="8">
    <source>
        <dbReference type="EMBL" id="SOH05783.1"/>
    </source>
</evidence>
<dbReference type="GO" id="GO:0045892">
    <property type="term" value="P:negative regulation of DNA-templated transcription"/>
    <property type="evidence" value="ECO:0007669"/>
    <property type="project" value="InterPro"/>
</dbReference>
<evidence type="ECO:0000313" key="6">
    <source>
        <dbReference type="EMBL" id="CAJ73061.1"/>
    </source>
</evidence>
<dbReference type="AlphaFoldDB" id="Q1Q666"/>
<keyword evidence="9" id="KW-1185">Reference proteome</keyword>
<reference evidence="6" key="1">
    <citation type="journal article" date="2006" name="Nature">
        <title>Deciphering the evolution and metabolism of an anammox bacterium from a community genome.</title>
        <authorList>
            <person name="Strous M."/>
            <person name="Pelletier E."/>
            <person name="Mangenot S."/>
            <person name="Rattei T."/>
            <person name="Lehner A."/>
            <person name="Taylor M.W."/>
            <person name="Horn M."/>
            <person name="Daims H."/>
            <person name="Bartol-Mavel D."/>
            <person name="Wincker P."/>
            <person name="Barbe V."/>
            <person name="Fonknechten N."/>
            <person name="Vallenet D."/>
            <person name="Segurens B."/>
            <person name="Schenowitz-Truong C."/>
            <person name="Medigue C."/>
            <person name="Collingro A."/>
            <person name="Snel B."/>
            <person name="Dutilh B.E."/>
            <person name="OpDenCamp H.J.M."/>
            <person name="vanDerDrift C."/>
            <person name="Cirpus I."/>
            <person name="vanDePas-Schoonen K.T."/>
            <person name="Harhangi H.R."/>
            <person name="vanNiftrik L."/>
            <person name="Schmid M."/>
            <person name="Keltjens J."/>
            <person name="vanDeVossenberg J."/>
            <person name="Kartal B."/>
            <person name="Meier H."/>
            <person name="Frishman D."/>
            <person name="Huynen M.A."/>
            <person name="Mewes H."/>
            <person name="Weissenbach J."/>
            <person name="Jetten M.S.M."/>
            <person name="Wagner M."/>
            <person name="LePaslier D."/>
        </authorList>
    </citation>
    <scope>NUCLEOTIDE SEQUENCE</scope>
</reference>
<evidence type="ECO:0000256" key="2">
    <source>
        <dbReference type="ARBA" id="ARBA00023125"/>
    </source>
</evidence>
<evidence type="ECO:0000259" key="5">
    <source>
        <dbReference type="Pfam" id="PF07022"/>
    </source>
</evidence>
<dbReference type="InterPro" id="IPR039418">
    <property type="entry name" value="LexA-like"/>
</dbReference>
<evidence type="ECO:0000256" key="1">
    <source>
        <dbReference type="ARBA" id="ARBA00023015"/>
    </source>
</evidence>
<reference evidence="8" key="4">
    <citation type="submission" date="2017-10" db="EMBL/GenBank/DDBJ databases">
        <authorList>
            <person name="Banno H."/>
            <person name="Chua N.-H."/>
        </authorList>
    </citation>
    <scope>NUCLEOTIDE SEQUENCE [LARGE SCALE GENOMIC DNA]</scope>
    <source>
        <strain evidence="8">Kuenenia_mbr1_ru-nijmegen</strain>
    </source>
</reference>
<dbReference type="Gene3D" id="2.10.109.10">
    <property type="entry name" value="Umud Fragment, subunit A"/>
    <property type="match status" value="1"/>
</dbReference>
<evidence type="ECO:0000313" key="9">
    <source>
        <dbReference type="Proteomes" id="UP000221734"/>
    </source>
</evidence>
<feature type="domain" description="Bacteriophage CI repressor N-terminal" evidence="5">
    <location>
        <begin position="8"/>
        <end position="70"/>
    </location>
</feature>
<dbReference type="CDD" id="cd06529">
    <property type="entry name" value="S24_LexA-like"/>
    <property type="match status" value="1"/>
</dbReference>